<dbReference type="EMBL" id="JAPFFJ010000002">
    <property type="protein sequence ID" value="KAJ6433885.1"/>
    <property type="molecule type" value="Genomic_DNA"/>
</dbReference>
<comment type="caution">
    <text evidence="1">The sequence shown here is derived from an EMBL/GenBank/DDBJ whole genome shotgun (WGS) entry which is preliminary data.</text>
</comment>
<evidence type="ECO:0000313" key="2">
    <source>
        <dbReference type="Proteomes" id="UP001162972"/>
    </source>
</evidence>
<accession>A0AAD6PLX7</accession>
<dbReference type="AlphaFoldDB" id="A0AAD6PLX7"/>
<evidence type="ECO:0000313" key="1">
    <source>
        <dbReference type="EMBL" id="KAJ6433885.1"/>
    </source>
</evidence>
<proteinExistence type="predicted"/>
<gene>
    <name evidence="1" type="ORF">OIU84_017567</name>
</gene>
<protein>
    <submittedName>
        <fullName evidence="1">Uncharacterized protein</fullName>
    </submittedName>
</protein>
<sequence>MQGTIHMASRHSSMYLKGPQRGAVKYSHDAFQAQAALFLKQVLQSVPCLEMEMRGKGRGKQTHHRLLPYSTPCLKACSGYHFSLPNQRKAGFPYLGILSRPLRQARDLESHHELYPHHLMSSRAWSYQDTKYP</sequence>
<organism evidence="1 2">
    <name type="scientific">Salix udensis</name>
    <dbReference type="NCBI Taxonomy" id="889485"/>
    <lineage>
        <taxon>Eukaryota</taxon>
        <taxon>Viridiplantae</taxon>
        <taxon>Streptophyta</taxon>
        <taxon>Embryophyta</taxon>
        <taxon>Tracheophyta</taxon>
        <taxon>Spermatophyta</taxon>
        <taxon>Magnoliopsida</taxon>
        <taxon>eudicotyledons</taxon>
        <taxon>Gunneridae</taxon>
        <taxon>Pentapetalae</taxon>
        <taxon>rosids</taxon>
        <taxon>fabids</taxon>
        <taxon>Malpighiales</taxon>
        <taxon>Salicaceae</taxon>
        <taxon>Saliceae</taxon>
        <taxon>Salix</taxon>
    </lineage>
</organism>
<reference evidence="1 2" key="1">
    <citation type="journal article" date="2023" name="Int. J. Mol. Sci.">
        <title>De Novo Assembly and Annotation of 11 Diverse Shrub Willow (Salix) Genomes Reveals Novel Gene Organization in Sex-Linked Regions.</title>
        <authorList>
            <person name="Hyden B."/>
            <person name="Feng K."/>
            <person name="Yates T.B."/>
            <person name="Jawdy S."/>
            <person name="Cereghino C."/>
            <person name="Smart L.B."/>
            <person name="Muchero W."/>
        </authorList>
    </citation>
    <scope>NUCLEOTIDE SEQUENCE [LARGE SCALE GENOMIC DNA]</scope>
    <source>
        <tissue evidence="1">Shoot tip</tissue>
    </source>
</reference>
<dbReference type="Proteomes" id="UP001162972">
    <property type="component" value="Chromosome 13"/>
</dbReference>
<name>A0AAD6PLX7_9ROSI</name>
<keyword evidence="2" id="KW-1185">Reference proteome</keyword>